<dbReference type="InterPro" id="IPR013752">
    <property type="entry name" value="KPA_reductase"/>
</dbReference>
<evidence type="ECO:0000313" key="8">
    <source>
        <dbReference type="Proteomes" id="UP000276568"/>
    </source>
</evidence>
<dbReference type="Pfam" id="PF02558">
    <property type="entry name" value="ApbA"/>
    <property type="match status" value="1"/>
</dbReference>
<dbReference type="AlphaFoldDB" id="A0A3N0I2D1"/>
<dbReference type="InterPro" id="IPR013328">
    <property type="entry name" value="6PGD_dom2"/>
</dbReference>
<dbReference type="Proteomes" id="UP000276568">
    <property type="component" value="Unassembled WGS sequence"/>
</dbReference>
<protein>
    <recommendedName>
        <fullName evidence="4">2-dehydropantoate 2-reductase</fullName>
        <ecNumber evidence="4">1.1.1.169</ecNumber>
    </recommendedName>
    <alternativeName>
        <fullName evidence="4">Ketopantoate reductase</fullName>
    </alternativeName>
</protein>
<dbReference type="SUPFAM" id="SSF51735">
    <property type="entry name" value="NAD(P)-binding Rossmann-fold domains"/>
    <property type="match status" value="1"/>
</dbReference>
<dbReference type="EC" id="1.1.1.169" evidence="4"/>
<reference evidence="7 8" key="1">
    <citation type="submission" date="2018-11" db="EMBL/GenBank/DDBJ databases">
        <title>Clostridium sp. nov., a member of the family Erysipelotrichaceae isolated from pig faeces.</title>
        <authorList>
            <person name="Chang Y.-H."/>
        </authorList>
    </citation>
    <scope>NUCLEOTIDE SEQUENCE [LARGE SCALE GENOMIC DNA]</scope>
    <source>
        <strain evidence="7 8">YH-panp20</strain>
    </source>
</reference>
<dbReference type="PANTHER" id="PTHR21708">
    <property type="entry name" value="PROBABLE 2-DEHYDROPANTOATE 2-REDUCTASE"/>
    <property type="match status" value="1"/>
</dbReference>
<feature type="domain" description="Ketopantoate reductase N-terminal" evidence="5">
    <location>
        <begin position="3"/>
        <end position="117"/>
    </location>
</feature>
<dbReference type="GO" id="GO:0008677">
    <property type="term" value="F:2-dehydropantoate 2-reductase activity"/>
    <property type="evidence" value="ECO:0007669"/>
    <property type="project" value="UniProtKB-EC"/>
</dbReference>
<comment type="catalytic activity">
    <reaction evidence="4">
        <text>(R)-pantoate + NADP(+) = 2-dehydropantoate + NADPH + H(+)</text>
        <dbReference type="Rhea" id="RHEA:16233"/>
        <dbReference type="ChEBI" id="CHEBI:11561"/>
        <dbReference type="ChEBI" id="CHEBI:15378"/>
        <dbReference type="ChEBI" id="CHEBI:15980"/>
        <dbReference type="ChEBI" id="CHEBI:57783"/>
        <dbReference type="ChEBI" id="CHEBI:58349"/>
        <dbReference type="EC" id="1.1.1.169"/>
    </reaction>
</comment>
<dbReference type="InterPro" id="IPR003710">
    <property type="entry name" value="ApbA"/>
</dbReference>
<accession>A0A3N0I2D1</accession>
<dbReference type="GO" id="GO:0015940">
    <property type="term" value="P:pantothenate biosynthetic process"/>
    <property type="evidence" value="ECO:0007669"/>
    <property type="project" value="UniProtKB-UniPathway"/>
</dbReference>
<dbReference type="PANTHER" id="PTHR21708:SF26">
    <property type="entry name" value="2-DEHYDROPANTOATE 2-REDUCTASE"/>
    <property type="match status" value="1"/>
</dbReference>
<evidence type="ECO:0000313" key="7">
    <source>
        <dbReference type="EMBL" id="RNM31088.1"/>
    </source>
</evidence>
<comment type="similarity">
    <text evidence="1 4">Belongs to the ketopantoate reductase family.</text>
</comment>
<dbReference type="InterPro" id="IPR036291">
    <property type="entry name" value="NAD(P)-bd_dom_sf"/>
</dbReference>
<keyword evidence="3 4" id="KW-0560">Oxidoreductase</keyword>
<keyword evidence="8" id="KW-1185">Reference proteome</keyword>
<dbReference type="UniPathway" id="UPA00028">
    <property type="reaction ID" value="UER00004"/>
</dbReference>
<evidence type="ECO:0000259" key="6">
    <source>
        <dbReference type="Pfam" id="PF08546"/>
    </source>
</evidence>
<evidence type="ECO:0000256" key="3">
    <source>
        <dbReference type="ARBA" id="ARBA00023002"/>
    </source>
</evidence>
<evidence type="ECO:0000256" key="1">
    <source>
        <dbReference type="ARBA" id="ARBA00007870"/>
    </source>
</evidence>
<dbReference type="NCBIfam" id="TIGR00745">
    <property type="entry name" value="apbA_panE"/>
    <property type="match status" value="1"/>
</dbReference>
<dbReference type="InterPro" id="IPR008927">
    <property type="entry name" value="6-PGluconate_DH-like_C_sf"/>
</dbReference>
<comment type="caution">
    <text evidence="7">The sequence shown here is derived from an EMBL/GenBank/DDBJ whole genome shotgun (WGS) entry which is preliminary data.</text>
</comment>
<dbReference type="Pfam" id="PF08546">
    <property type="entry name" value="ApbA_C"/>
    <property type="match status" value="1"/>
</dbReference>
<organism evidence="7 8">
    <name type="scientific">Absicoccus porci</name>
    <dbReference type="NCBI Taxonomy" id="2486576"/>
    <lineage>
        <taxon>Bacteria</taxon>
        <taxon>Bacillati</taxon>
        <taxon>Bacillota</taxon>
        <taxon>Erysipelotrichia</taxon>
        <taxon>Erysipelotrichales</taxon>
        <taxon>Erysipelotrichaceae</taxon>
        <taxon>Absicoccus</taxon>
    </lineage>
</organism>
<proteinExistence type="inferred from homology"/>
<dbReference type="Gene3D" id="3.40.50.720">
    <property type="entry name" value="NAD(P)-binding Rossmann-like Domain"/>
    <property type="match status" value="1"/>
</dbReference>
<dbReference type="SUPFAM" id="SSF48179">
    <property type="entry name" value="6-phosphogluconate dehydrogenase C-terminal domain-like"/>
    <property type="match status" value="1"/>
</dbReference>
<comment type="function">
    <text evidence="4">Catalyzes the NADPH-dependent reduction of ketopantoate into pantoic acid.</text>
</comment>
<dbReference type="EMBL" id="RJQC01000001">
    <property type="protein sequence ID" value="RNM31088.1"/>
    <property type="molecule type" value="Genomic_DNA"/>
</dbReference>
<comment type="pathway">
    <text evidence="4">Cofactor biosynthesis; (R)-pantothenate biosynthesis; (R)-pantoate from 3-methyl-2-oxobutanoate: step 2/2.</text>
</comment>
<sequence>MKIAIIGRGAIGTLYGQLFEKGHQDVVFLVDADRKKRYEANPLICNGKPVDFQYETQTDPVDLLFISTKYSGLPSAIEQAKDSIDAHTIIVSALNGIVSEEELRKAFPKNKVIRTIVQGMDSTYLHNQCTYKVVGELLFGADEKDQMEACQCLEQLYTSCQIPHRWVEDIVKEQWNKLMLNCGINQTCAAYYTTYGGIKVDGPLQDIYMKAMLEVKAVANAQNIPITDADVQHWFDVMEPLSNEGMPSMRQDIIAHRKTELALFSGTVVPIAKKLGIQTPVLEDLARRIRAIEAAF</sequence>
<dbReference type="GO" id="GO:0005737">
    <property type="term" value="C:cytoplasm"/>
    <property type="evidence" value="ECO:0007669"/>
    <property type="project" value="TreeGrafter"/>
</dbReference>
<dbReference type="InterPro" id="IPR013332">
    <property type="entry name" value="KPR_N"/>
</dbReference>
<evidence type="ECO:0000256" key="2">
    <source>
        <dbReference type="ARBA" id="ARBA00022857"/>
    </source>
</evidence>
<feature type="domain" description="Ketopantoate reductase C-terminal" evidence="6">
    <location>
        <begin position="169"/>
        <end position="293"/>
    </location>
</feature>
<keyword evidence="4" id="KW-0566">Pantothenate biosynthesis</keyword>
<dbReference type="Gene3D" id="1.10.1040.10">
    <property type="entry name" value="N-(1-d-carboxylethyl)-l-norvaline Dehydrogenase, domain 2"/>
    <property type="match status" value="1"/>
</dbReference>
<gene>
    <name evidence="7" type="ORF">EDX97_00500</name>
</gene>
<keyword evidence="2 4" id="KW-0521">NADP</keyword>
<dbReference type="InterPro" id="IPR051402">
    <property type="entry name" value="KPR-Related"/>
</dbReference>
<dbReference type="RefSeq" id="WP_128519268.1">
    <property type="nucleotide sequence ID" value="NZ_JALFCT010000005.1"/>
</dbReference>
<dbReference type="OrthoDB" id="9793586at2"/>
<evidence type="ECO:0000259" key="5">
    <source>
        <dbReference type="Pfam" id="PF02558"/>
    </source>
</evidence>
<name>A0A3N0I2D1_9FIRM</name>
<evidence type="ECO:0000256" key="4">
    <source>
        <dbReference type="RuleBase" id="RU362068"/>
    </source>
</evidence>